<reference evidence="1 2" key="1">
    <citation type="submission" date="2018-06" db="EMBL/GenBank/DDBJ databases">
        <authorList>
            <consortium name="Pathogen Informatics"/>
            <person name="Doyle S."/>
        </authorList>
    </citation>
    <scope>NUCLEOTIDE SEQUENCE [LARGE SCALE GENOMIC DNA]</scope>
    <source>
        <strain evidence="1 2">NCTC13163</strain>
    </source>
</reference>
<organism evidence="1 2">
    <name type="scientific">Exiguobacterium aurantiacum</name>
    <dbReference type="NCBI Taxonomy" id="33987"/>
    <lineage>
        <taxon>Bacteria</taxon>
        <taxon>Bacillati</taxon>
        <taxon>Bacillota</taxon>
        <taxon>Bacilli</taxon>
        <taxon>Bacillales</taxon>
        <taxon>Bacillales Family XII. Incertae Sedis</taxon>
        <taxon>Exiguobacterium</taxon>
    </lineage>
</organism>
<sequence>MRETPGVVIKSKFKVPSTKKKSRRYTTYLDYINRPDAKDSPDQFETYHDYMEDETKSSGLFTREDDRLDQEKRRTVRDIFKHAQENGSILWQDVISFDNTWLRETGVLHDDLVDEKRLIQATRNAVDSMLKKEKMVHAYWTGAVHYNTDNIHVHVAIVETSHMRERGKRKPKSIELMKSKVIHSLSDRTKEQEKLNAFIRDELVAHKRNRKIVTLPNRVLHPELVRQFKDIYEQLPEDKRQWRYNMNGMQPLRESLDRLTDHYIDIHFKSEFLAFNEKLEQEVSFHRRSYGDTEKAERYRTTKRQDLYTRMGNAILSEMRDLSKEQTILEKKEAPKHPIRRAFNQQKIFNESLYRIERHMNDEFEHLKNQRAFEQLERDIEYGK</sequence>
<name>A0A377HH87_9BACL</name>
<dbReference type="InterPro" id="IPR041073">
    <property type="entry name" value="MobL"/>
</dbReference>
<gene>
    <name evidence="1" type="ORF">NCTC13163_03261</name>
</gene>
<dbReference type="NCBIfam" id="NF041498">
    <property type="entry name" value="MobP2"/>
    <property type="match status" value="1"/>
</dbReference>
<dbReference type="EMBL" id="UGGP01000003">
    <property type="protein sequence ID" value="STO53280.1"/>
    <property type="molecule type" value="Genomic_DNA"/>
</dbReference>
<dbReference type="RefSeq" id="WP_115336756.1">
    <property type="nucleotide sequence ID" value="NZ_UGGP01000003.1"/>
</dbReference>
<proteinExistence type="predicted"/>
<evidence type="ECO:0000313" key="1">
    <source>
        <dbReference type="EMBL" id="STO53280.1"/>
    </source>
</evidence>
<dbReference type="AlphaFoldDB" id="A0A377HH87"/>
<protein>
    <submittedName>
        <fullName evidence="1">Uncharacterized protein</fullName>
    </submittedName>
</protein>
<dbReference type="Proteomes" id="UP000254060">
    <property type="component" value="Unassembled WGS sequence"/>
</dbReference>
<evidence type="ECO:0000313" key="2">
    <source>
        <dbReference type="Proteomes" id="UP000254060"/>
    </source>
</evidence>
<dbReference type="OrthoDB" id="3889159at2"/>
<accession>A0A377HH87</accession>
<dbReference type="Pfam" id="PF18555">
    <property type="entry name" value="MobL"/>
    <property type="match status" value="1"/>
</dbReference>
<dbReference type="InterPro" id="IPR048101">
    <property type="entry name" value="MobP2"/>
</dbReference>